<keyword evidence="4 5" id="KW-0238">DNA-binding</keyword>
<evidence type="ECO:0000256" key="2">
    <source>
        <dbReference type="ARBA" id="ARBA00022771"/>
    </source>
</evidence>
<evidence type="ECO:0000313" key="9">
    <source>
        <dbReference type="Proteomes" id="UP001608902"/>
    </source>
</evidence>
<reference evidence="8 9" key="1">
    <citation type="submission" date="2024-08" db="EMBL/GenBank/DDBJ databases">
        <title>Gnathostoma spinigerum genome.</title>
        <authorList>
            <person name="Gonzalez-Bertolin B."/>
            <person name="Monzon S."/>
            <person name="Zaballos A."/>
            <person name="Jimenez P."/>
            <person name="Dekumyoy P."/>
            <person name="Varona S."/>
            <person name="Cuesta I."/>
            <person name="Sumanam S."/>
            <person name="Adisakwattana P."/>
            <person name="Gasser R.B."/>
            <person name="Hernandez-Gonzalez A."/>
            <person name="Young N.D."/>
            <person name="Perteguer M.J."/>
        </authorList>
    </citation>
    <scope>NUCLEOTIDE SEQUENCE [LARGE SCALE GENOMIC DNA]</scope>
    <source>
        <strain evidence="8">AL3</strain>
        <tissue evidence="8">Liver</tissue>
    </source>
</reference>
<evidence type="ECO:0000259" key="7">
    <source>
        <dbReference type="PROSITE" id="PS50950"/>
    </source>
</evidence>
<proteinExistence type="predicted"/>
<keyword evidence="9" id="KW-1185">Reference proteome</keyword>
<protein>
    <recommendedName>
        <fullName evidence="7">THAP-type domain-containing protein</fullName>
    </recommendedName>
</protein>
<dbReference type="InterPro" id="IPR006612">
    <property type="entry name" value="THAP_Znf"/>
</dbReference>
<dbReference type="AlphaFoldDB" id="A0ABD6ET28"/>
<sequence length="430" mass="49399">MYDRKCTVVSCSVSVGMKKSDGKPYEFFHFPKDVRRLKRWTRVVNPQFPDFVPKPHSLICERHFRQKDLLFNKPDSMDGPDPHGDNSLDEDPDPDFTQTTGFQTSSLPPRESAHSYALNSCDWTLLEDEGDLETSVKNRTCCASEIPVMRMRVKNMERKCDVLFLKLRCLLQLEQSNGAAASSWQHSKWMMQSINGAFGEDLPSQTKAVEDFEKMQMCALRAIEEQELARVSRHKQIRQQDADSCADYHQKDHEDIGIPNHSIVEPSTSSSHAYHHADDERTTVYRGERRGEIVFGDSTHEEEIIIVEEPRLAPDSLVLLHPSEERLLNQDEIRYFVARVILRLPSETVTKPRIRMQGPKWLQAVDDIDILAAMNDLRSKGLLVIDEMRRARNSNITVYVKARPESHVAYEELMGYYHLTNPPVVTGNES</sequence>
<dbReference type="PROSITE" id="PS50950">
    <property type="entry name" value="ZF_THAP"/>
    <property type="match status" value="1"/>
</dbReference>
<keyword evidence="2 5" id="KW-0863">Zinc-finger</keyword>
<dbReference type="GO" id="GO:0008270">
    <property type="term" value="F:zinc ion binding"/>
    <property type="evidence" value="ECO:0007669"/>
    <property type="project" value="UniProtKB-KW"/>
</dbReference>
<name>A0ABD6ET28_9BILA</name>
<evidence type="ECO:0000256" key="6">
    <source>
        <dbReference type="SAM" id="MobiDB-lite"/>
    </source>
</evidence>
<keyword evidence="3" id="KW-0862">Zinc</keyword>
<feature type="domain" description="THAP-type" evidence="7">
    <location>
        <begin position="1"/>
        <end position="97"/>
    </location>
</feature>
<dbReference type="SUPFAM" id="SSF57716">
    <property type="entry name" value="Glucocorticoid receptor-like (DNA-binding domain)"/>
    <property type="match status" value="1"/>
</dbReference>
<dbReference type="EMBL" id="JBGFUD010009376">
    <property type="protein sequence ID" value="MFH4982471.1"/>
    <property type="molecule type" value="Genomic_DNA"/>
</dbReference>
<comment type="caution">
    <text evidence="8">The sequence shown here is derived from an EMBL/GenBank/DDBJ whole genome shotgun (WGS) entry which is preliminary data.</text>
</comment>
<evidence type="ECO:0000256" key="4">
    <source>
        <dbReference type="ARBA" id="ARBA00023125"/>
    </source>
</evidence>
<evidence type="ECO:0000256" key="1">
    <source>
        <dbReference type="ARBA" id="ARBA00022723"/>
    </source>
</evidence>
<feature type="region of interest" description="Disordered" evidence="6">
    <location>
        <begin position="71"/>
        <end position="111"/>
    </location>
</feature>
<dbReference type="SMART" id="SM00980">
    <property type="entry name" value="THAP"/>
    <property type="match status" value="1"/>
</dbReference>
<feature type="compositionally biased region" description="Polar residues" evidence="6">
    <location>
        <begin position="96"/>
        <end position="107"/>
    </location>
</feature>
<dbReference type="GO" id="GO:0003677">
    <property type="term" value="F:DNA binding"/>
    <property type="evidence" value="ECO:0007669"/>
    <property type="project" value="UniProtKB-UniRule"/>
</dbReference>
<organism evidence="8 9">
    <name type="scientific">Gnathostoma spinigerum</name>
    <dbReference type="NCBI Taxonomy" id="75299"/>
    <lineage>
        <taxon>Eukaryota</taxon>
        <taxon>Metazoa</taxon>
        <taxon>Ecdysozoa</taxon>
        <taxon>Nematoda</taxon>
        <taxon>Chromadorea</taxon>
        <taxon>Rhabditida</taxon>
        <taxon>Spirurina</taxon>
        <taxon>Gnathostomatomorpha</taxon>
        <taxon>Gnathostomatoidea</taxon>
        <taxon>Gnathostomatidae</taxon>
        <taxon>Gnathostoma</taxon>
    </lineage>
</organism>
<evidence type="ECO:0000256" key="5">
    <source>
        <dbReference type="PROSITE-ProRule" id="PRU00309"/>
    </source>
</evidence>
<accession>A0ABD6ET28</accession>
<dbReference type="Pfam" id="PF05485">
    <property type="entry name" value="THAP"/>
    <property type="match status" value="1"/>
</dbReference>
<dbReference type="Proteomes" id="UP001608902">
    <property type="component" value="Unassembled WGS sequence"/>
</dbReference>
<keyword evidence="1" id="KW-0479">Metal-binding</keyword>
<dbReference type="Gene3D" id="6.20.210.20">
    <property type="entry name" value="THAP domain"/>
    <property type="match status" value="1"/>
</dbReference>
<dbReference type="InterPro" id="IPR038441">
    <property type="entry name" value="THAP_Znf_sf"/>
</dbReference>
<evidence type="ECO:0000256" key="3">
    <source>
        <dbReference type="ARBA" id="ARBA00022833"/>
    </source>
</evidence>
<gene>
    <name evidence="8" type="ORF">AB6A40_009180</name>
</gene>
<evidence type="ECO:0000313" key="8">
    <source>
        <dbReference type="EMBL" id="MFH4982471.1"/>
    </source>
</evidence>